<proteinExistence type="predicted"/>
<evidence type="ECO:0000313" key="4">
    <source>
        <dbReference type="Proteomes" id="UP000628448"/>
    </source>
</evidence>
<dbReference type="EMBL" id="JADWYR010000002">
    <property type="protein sequence ID" value="MBG9378190.1"/>
    <property type="molecule type" value="Genomic_DNA"/>
</dbReference>
<keyword evidence="2" id="KW-0472">Membrane</keyword>
<dbReference type="RefSeq" id="WP_196992235.1">
    <property type="nucleotide sequence ID" value="NZ_JADWYR010000002.1"/>
</dbReference>
<gene>
    <name evidence="3" type="ORF">I5907_18270</name>
</gene>
<accession>A0A931GZG6</accession>
<keyword evidence="2" id="KW-1133">Transmembrane helix</keyword>
<keyword evidence="4" id="KW-1185">Reference proteome</keyword>
<evidence type="ECO:0000256" key="2">
    <source>
        <dbReference type="SAM" id="Phobius"/>
    </source>
</evidence>
<reference evidence="3" key="1">
    <citation type="submission" date="2020-11" db="EMBL/GenBank/DDBJ databases">
        <title>Bacterial whole genome sequence for Panacibacter sp. DH6.</title>
        <authorList>
            <person name="Le V."/>
            <person name="Ko S."/>
            <person name="Ahn C.-Y."/>
            <person name="Oh H.-M."/>
        </authorList>
    </citation>
    <scope>NUCLEOTIDE SEQUENCE</scope>
    <source>
        <strain evidence="3">DH6</strain>
    </source>
</reference>
<evidence type="ECO:0000256" key="1">
    <source>
        <dbReference type="SAM" id="MobiDB-lite"/>
    </source>
</evidence>
<dbReference type="AlphaFoldDB" id="A0A931GZG6"/>
<organism evidence="3 4">
    <name type="scientific">Panacibacter microcysteis</name>
    <dbReference type="NCBI Taxonomy" id="2793269"/>
    <lineage>
        <taxon>Bacteria</taxon>
        <taxon>Pseudomonadati</taxon>
        <taxon>Bacteroidota</taxon>
        <taxon>Chitinophagia</taxon>
        <taxon>Chitinophagales</taxon>
        <taxon>Chitinophagaceae</taxon>
        <taxon>Panacibacter</taxon>
    </lineage>
</organism>
<comment type="caution">
    <text evidence="3">The sequence shown here is derived from an EMBL/GenBank/DDBJ whole genome shotgun (WGS) entry which is preliminary data.</text>
</comment>
<keyword evidence="2" id="KW-0812">Transmembrane</keyword>
<dbReference type="Proteomes" id="UP000628448">
    <property type="component" value="Unassembled WGS sequence"/>
</dbReference>
<evidence type="ECO:0008006" key="5">
    <source>
        <dbReference type="Google" id="ProtNLM"/>
    </source>
</evidence>
<feature type="transmembrane region" description="Helical" evidence="2">
    <location>
        <begin position="140"/>
        <end position="161"/>
    </location>
</feature>
<protein>
    <recommendedName>
        <fullName evidence="5">CCDC81-like prokaryotic HU domain-containing protein</fullName>
    </recommendedName>
</protein>
<name>A0A931GZG6_9BACT</name>
<feature type="region of interest" description="Disordered" evidence="1">
    <location>
        <begin position="109"/>
        <end position="128"/>
    </location>
</feature>
<feature type="compositionally biased region" description="Basic and acidic residues" evidence="1">
    <location>
        <begin position="112"/>
        <end position="126"/>
    </location>
</feature>
<evidence type="ECO:0000313" key="3">
    <source>
        <dbReference type="EMBL" id="MBG9378190.1"/>
    </source>
</evidence>
<sequence length="291" mass="32531">MNHYDTLIRDYIYEHRQVSFEKVGELVMEGHSPADPASFKFTYNKRAATTPELIVYIAEKTGKNKALIASDIESFVELMRQFMNIGKPYELEGVGMFKLGSSGTYEFAPFDPSHRKEEPRKQKMKQEAPLMVKKSSNKGVLTFIALLIVLGVLGVVGWGTYKLFLEKSTANAEPSAAVEDTAAQVIQTPVVHDSATVVKDSVSRPDSAVIAATGDSAFYKFVHETTTSAARAYQRTNALKAFKHPSFVDSTKKDTVTYYTLYLRYKLKTADTTVMRDSLQKLLGRKISIKQ</sequence>